<organism evidence="7 8">
    <name type="scientific">Platanthera zijinensis</name>
    <dbReference type="NCBI Taxonomy" id="2320716"/>
    <lineage>
        <taxon>Eukaryota</taxon>
        <taxon>Viridiplantae</taxon>
        <taxon>Streptophyta</taxon>
        <taxon>Embryophyta</taxon>
        <taxon>Tracheophyta</taxon>
        <taxon>Spermatophyta</taxon>
        <taxon>Magnoliopsida</taxon>
        <taxon>Liliopsida</taxon>
        <taxon>Asparagales</taxon>
        <taxon>Orchidaceae</taxon>
        <taxon>Orchidoideae</taxon>
        <taxon>Orchideae</taxon>
        <taxon>Orchidinae</taxon>
        <taxon>Platanthera</taxon>
    </lineage>
</organism>
<comment type="subcellular location">
    <subcellularLocation>
        <location evidence="1">Membrane</location>
        <topology evidence="1">Single-pass membrane protein</topology>
    </subcellularLocation>
</comment>
<dbReference type="GO" id="GO:0098542">
    <property type="term" value="P:defense response to other organism"/>
    <property type="evidence" value="ECO:0007669"/>
    <property type="project" value="InterPro"/>
</dbReference>
<dbReference type="Pfam" id="PF03168">
    <property type="entry name" value="LEA_2"/>
    <property type="match status" value="1"/>
</dbReference>
<evidence type="ECO:0000259" key="6">
    <source>
        <dbReference type="Pfam" id="PF03168"/>
    </source>
</evidence>
<gene>
    <name evidence="7" type="ORF">KSP39_PZI000804</name>
</gene>
<sequence length="226" mass="24696">MSIIYDTSPKHCAAANHGGGGGALLRLKKLDKKLLFSLSTFLFSLLIISLLIWLIFHPSKPLFYLRDATLYDLSLTSPPLPRRLNSTIQATIFSKNPNTRVGVYYDGLVSYAVYKGQQITADSELPSFYQGHDDSNFLSAALSGVSIPVAPAVLYEVGRDQMAGKMLIRLRLDGKLRWKVGSWVSGWYRFDVDCAAVVDFGVGGAGGGMRAPELESVEGRQCSINA</sequence>
<dbReference type="AlphaFoldDB" id="A0AAP0C241"/>
<keyword evidence="3 5" id="KW-1133">Transmembrane helix</keyword>
<dbReference type="InterPro" id="IPR004864">
    <property type="entry name" value="LEA_2"/>
</dbReference>
<accession>A0AAP0C241</accession>
<comment type="caution">
    <text evidence="7">The sequence shown here is derived from an EMBL/GenBank/DDBJ whole genome shotgun (WGS) entry which is preliminary data.</text>
</comment>
<keyword evidence="8" id="KW-1185">Reference proteome</keyword>
<evidence type="ECO:0000256" key="3">
    <source>
        <dbReference type="ARBA" id="ARBA00022989"/>
    </source>
</evidence>
<evidence type="ECO:0000256" key="1">
    <source>
        <dbReference type="ARBA" id="ARBA00004167"/>
    </source>
</evidence>
<dbReference type="InterPro" id="IPR044839">
    <property type="entry name" value="NDR1-like"/>
</dbReference>
<evidence type="ECO:0000256" key="2">
    <source>
        <dbReference type="ARBA" id="ARBA00022692"/>
    </source>
</evidence>
<evidence type="ECO:0000313" key="7">
    <source>
        <dbReference type="EMBL" id="KAK8957007.1"/>
    </source>
</evidence>
<dbReference type="EMBL" id="JBBWWQ010000001">
    <property type="protein sequence ID" value="KAK8957007.1"/>
    <property type="molecule type" value="Genomic_DNA"/>
</dbReference>
<protein>
    <recommendedName>
        <fullName evidence="6">Late embryogenesis abundant protein LEA-2 subgroup domain-containing protein</fullName>
    </recommendedName>
</protein>
<feature type="domain" description="Late embryogenesis abundant protein LEA-2 subgroup" evidence="6">
    <location>
        <begin position="94"/>
        <end position="194"/>
    </location>
</feature>
<reference evidence="7 8" key="1">
    <citation type="journal article" date="2022" name="Nat. Plants">
        <title>Genomes of leafy and leafless Platanthera orchids illuminate the evolution of mycoheterotrophy.</title>
        <authorList>
            <person name="Li M.H."/>
            <person name="Liu K.W."/>
            <person name="Li Z."/>
            <person name="Lu H.C."/>
            <person name="Ye Q.L."/>
            <person name="Zhang D."/>
            <person name="Wang J.Y."/>
            <person name="Li Y.F."/>
            <person name="Zhong Z.M."/>
            <person name="Liu X."/>
            <person name="Yu X."/>
            <person name="Liu D.K."/>
            <person name="Tu X.D."/>
            <person name="Liu B."/>
            <person name="Hao Y."/>
            <person name="Liao X.Y."/>
            <person name="Jiang Y.T."/>
            <person name="Sun W.H."/>
            <person name="Chen J."/>
            <person name="Chen Y.Q."/>
            <person name="Ai Y."/>
            <person name="Zhai J.W."/>
            <person name="Wu S.S."/>
            <person name="Zhou Z."/>
            <person name="Hsiao Y.Y."/>
            <person name="Wu W.L."/>
            <person name="Chen Y.Y."/>
            <person name="Lin Y.F."/>
            <person name="Hsu J.L."/>
            <person name="Li C.Y."/>
            <person name="Wang Z.W."/>
            <person name="Zhao X."/>
            <person name="Zhong W.Y."/>
            <person name="Ma X.K."/>
            <person name="Ma L."/>
            <person name="Huang J."/>
            <person name="Chen G.Z."/>
            <person name="Huang M.Z."/>
            <person name="Huang L."/>
            <person name="Peng D.H."/>
            <person name="Luo Y.B."/>
            <person name="Zou S.Q."/>
            <person name="Chen S.P."/>
            <person name="Lan S."/>
            <person name="Tsai W.C."/>
            <person name="Van de Peer Y."/>
            <person name="Liu Z.J."/>
        </authorList>
    </citation>
    <scope>NUCLEOTIDE SEQUENCE [LARGE SCALE GENOMIC DNA]</scope>
    <source>
        <strain evidence="7">Lor287</strain>
    </source>
</reference>
<dbReference type="PANTHER" id="PTHR31415">
    <property type="entry name" value="OS05G0367900 PROTEIN"/>
    <property type="match status" value="1"/>
</dbReference>
<evidence type="ECO:0000313" key="8">
    <source>
        <dbReference type="Proteomes" id="UP001418222"/>
    </source>
</evidence>
<dbReference type="GO" id="GO:0005886">
    <property type="term" value="C:plasma membrane"/>
    <property type="evidence" value="ECO:0007669"/>
    <property type="project" value="TreeGrafter"/>
</dbReference>
<feature type="transmembrane region" description="Helical" evidence="5">
    <location>
        <begin position="34"/>
        <end position="56"/>
    </location>
</feature>
<keyword evidence="4 5" id="KW-0472">Membrane</keyword>
<keyword evidence="2 5" id="KW-0812">Transmembrane</keyword>
<evidence type="ECO:0000256" key="4">
    <source>
        <dbReference type="ARBA" id="ARBA00023136"/>
    </source>
</evidence>
<dbReference type="PANTHER" id="PTHR31415:SF20">
    <property type="entry name" value="NDR1_HIN1-LIKE PROTEIN 26"/>
    <property type="match status" value="1"/>
</dbReference>
<dbReference type="Proteomes" id="UP001418222">
    <property type="component" value="Unassembled WGS sequence"/>
</dbReference>
<name>A0AAP0C241_9ASPA</name>
<dbReference type="GO" id="GO:0009506">
    <property type="term" value="C:plasmodesma"/>
    <property type="evidence" value="ECO:0007669"/>
    <property type="project" value="TreeGrafter"/>
</dbReference>
<evidence type="ECO:0000256" key="5">
    <source>
        <dbReference type="SAM" id="Phobius"/>
    </source>
</evidence>
<proteinExistence type="predicted"/>